<organism evidence="2 3">
    <name type="scientific">Xenophilus arseniciresistens</name>
    <dbReference type="NCBI Taxonomy" id="1283306"/>
    <lineage>
        <taxon>Bacteria</taxon>
        <taxon>Pseudomonadati</taxon>
        <taxon>Pseudomonadota</taxon>
        <taxon>Betaproteobacteria</taxon>
        <taxon>Burkholderiales</taxon>
        <taxon>Comamonadaceae</taxon>
        <taxon>Xenophilus</taxon>
    </lineage>
</organism>
<keyword evidence="3" id="KW-1185">Reference proteome</keyword>
<accession>A0AAE3T2V9</accession>
<dbReference type="Gene3D" id="3.30.950.30">
    <property type="entry name" value="Schlafen, AAA domain"/>
    <property type="match status" value="1"/>
</dbReference>
<dbReference type="Gene3D" id="3.30.565.60">
    <property type="match status" value="1"/>
</dbReference>
<reference evidence="2" key="1">
    <citation type="submission" date="2023-01" db="EMBL/GenBank/DDBJ databases">
        <title>Xenophilus mangrovi sp. nov., isolated from soil of Mangrove nature reserve.</title>
        <authorList>
            <person name="Xu S."/>
            <person name="Liu Z."/>
            <person name="Xu Y."/>
        </authorList>
    </citation>
    <scope>NUCLEOTIDE SEQUENCE</scope>
    <source>
        <strain evidence="2">YW8</strain>
    </source>
</reference>
<dbReference type="InterPro" id="IPR038461">
    <property type="entry name" value="Schlafen_AlbA_2_dom_sf"/>
</dbReference>
<dbReference type="Proteomes" id="UP001212602">
    <property type="component" value="Unassembled WGS sequence"/>
</dbReference>
<evidence type="ECO:0000259" key="1">
    <source>
        <dbReference type="Pfam" id="PF04326"/>
    </source>
</evidence>
<evidence type="ECO:0000313" key="2">
    <source>
        <dbReference type="EMBL" id="MDA7418837.1"/>
    </source>
</evidence>
<gene>
    <name evidence="2" type="ORF">PGB34_20905</name>
</gene>
<proteinExistence type="predicted"/>
<dbReference type="AlphaFoldDB" id="A0AAE3T2V9"/>
<sequence length="468" mass="51702">MPIEIREIAAADAKLLRSLTEGHFADAKALEVAPAKLSRSISALANADGGELFVGLREDRENGGLEWRGFSDPEDANGHIQLFEKLFPLGVGFEYEFLKAPRHSGLVLHITVAKAAAVVRSSDDVPYLRRGAQNLPISTESALKQLERDKGLTSYENETVATPKDTLTDSEVTKNFIKTVVPHSAPDMWLRKQQLLIGDRPTVGGVILFADLPQAVLPKRCGIKVYRYKTSQSEGTREALVGNPQSVEGHAYSAIHESVALTQSIISELQVLGHEGLTAVRYPPETLHEVITNAVLHRDYSLADDVHIRIFDNRVEVESPGKLPGHVTVQNILSERFARNGNLVRVINKFPNPPNKDVGEGLNTAFAAMRQLKLKDPTIEERPNSVVVHIKHEKLASAEELVLDYLRSNESITNPIARSLTGLGSENAMKNVFYRLRDRNLLEQVPGLKGNKSAWRLTKKGKQHIAES</sequence>
<feature type="domain" description="Schlafen AlbA-2" evidence="1">
    <location>
        <begin position="34"/>
        <end position="137"/>
    </location>
</feature>
<dbReference type="Pfam" id="PF04326">
    <property type="entry name" value="SLFN_AlbA_2"/>
    <property type="match status" value="1"/>
</dbReference>
<dbReference type="InterPro" id="IPR007421">
    <property type="entry name" value="Schlafen_AlbA_2_dom"/>
</dbReference>
<evidence type="ECO:0000313" key="3">
    <source>
        <dbReference type="Proteomes" id="UP001212602"/>
    </source>
</evidence>
<name>A0AAE3T2V9_9BURK</name>
<comment type="caution">
    <text evidence="2">The sequence shown here is derived from an EMBL/GenBank/DDBJ whole genome shotgun (WGS) entry which is preliminary data.</text>
</comment>
<dbReference type="RefSeq" id="WP_271430043.1">
    <property type="nucleotide sequence ID" value="NZ_JAQIPB010000012.1"/>
</dbReference>
<dbReference type="Pfam" id="PF13749">
    <property type="entry name" value="HATPase_c_4"/>
    <property type="match status" value="1"/>
</dbReference>
<protein>
    <submittedName>
        <fullName evidence="2">DNA binding domain-containing protein</fullName>
    </submittedName>
</protein>
<dbReference type="PANTHER" id="PTHR30595">
    <property type="entry name" value="GLPR-RELATED TRANSCRIPTIONAL REPRESSOR"/>
    <property type="match status" value="1"/>
</dbReference>
<dbReference type="InterPro" id="IPR038475">
    <property type="entry name" value="RecG_C_sf"/>
</dbReference>
<dbReference type="EMBL" id="JAQIPB010000012">
    <property type="protein sequence ID" value="MDA7418837.1"/>
    <property type="molecule type" value="Genomic_DNA"/>
</dbReference>
<dbReference type="PANTHER" id="PTHR30595:SF6">
    <property type="entry name" value="SCHLAFEN ALBA-2 DOMAIN-CONTAINING PROTEIN"/>
    <property type="match status" value="1"/>
</dbReference>